<feature type="transmembrane region" description="Helical" evidence="6">
    <location>
        <begin position="70"/>
        <end position="92"/>
    </location>
</feature>
<keyword evidence="3 6" id="KW-1133">Transmembrane helix</keyword>
<keyword evidence="4 6" id="KW-0472">Membrane</keyword>
<evidence type="ECO:0000256" key="5">
    <source>
        <dbReference type="SAM" id="MobiDB-lite"/>
    </source>
</evidence>
<gene>
    <name evidence="7" type="ORF">J4G33_02705</name>
</gene>
<sequence>MTDPNTPPYPPGGPSTPPPAGPHGAPGLSDAEVRQWAGLAHLGGILGFLPSLIIWLVYKDRSGFVAQEAKAALNFQITLLIGYVALNVLGWIIPGVGLLVPVVWVVGIIFSVLGYQAVNRGQAYKYPFSLELVK</sequence>
<organism evidence="7 8">
    <name type="scientific">Actinotalea soli</name>
    <dbReference type="NCBI Taxonomy" id="2819234"/>
    <lineage>
        <taxon>Bacteria</taxon>
        <taxon>Bacillati</taxon>
        <taxon>Actinomycetota</taxon>
        <taxon>Actinomycetes</taxon>
        <taxon>Micrococcales</taxon>
        <taxon>Cellulomonadaceae</taxon>
        <taxon>Actinotalea</taxon>
    </lineage>
</organism>
<feature type="compositionally biased region" description="Pro residues" evidence="5">
    <location>
        <begin position="1"/>
        <end position="21"/>
    </location>
</feature>
<dbReference type="RefSeq" id="WP_208054328.1">
    <property type="nucleotide sequence ID" value="NZ_JAGEMK010000001.1"/>
</dbReference>
<comment type="caution">
    <text evidence="7">The sequence shown here is derived from an EMBL/GenBank/DDBJ whole genome shotgun (WGS) entry which is preliminary data.</text>
</comment>
<reference evidence="7" key="1">
    <citation type="submission" date="2021-03" db="EMBL/GenBank/DDBJ databases">
        <title>Actinotalea soli sp. nov., isolated from soil.</title>
        <authorList>
            <person name="Ping W."/>
            <person name="Zhang J."/>
        </authorList>
    </citation>
    <scope>NUCLEOTIDE SEQUENCE</scope>
    <source>
        <strain evidence="7">BY-33</strain>
    </source>
</reference>
<dbReference type="Proteomes" id="UP000664209">
    <property type="component" value="Unassembled WGS sequence"/>
</dbReference>
<accession>A0A939LSU7</accession>
<comment type="subcellular location">
    <subcellularLocation>
        <location evidence="1">Membrane</location>
        <topology evidence="1">Multi-pass membrane protein</topology>
    </subcellularLocation>
</comment>
<evidence type="ECO:0000256" key="1">
    <source>
        <dbReference type="ARBA" id="ARBA00004141"/>
    </source>
</evidence>
<feature type="transmembrane region" description="Helical" evidence="6">
    <location>
        <begin position="98"/>
        <end position="118"/>
    </location>
</feature>
<evidence type="ECO:0000313" key="7">
    <source>
        <dbReference type="EMBL" id="MBO1750707.1"/>
    </source>
</evidence>
<feature type="region of interest" description="Disordered" evidence="5">
    <location>
        <begin position="1"/>
        <end position="27"/>
    </location>
</feature>
<evidence type="ECO:0000256" key="3">
    <source>
        <dbReference type="ARBA" id="ARBA00022989"/>
    </source>
</evidence>
<feature type="transmembrane region" description="Helical" evidence="6">
    <location>
        <begin position="36"/>
        <end position="58"/>
    </location>
</feature>
<proteinExistence type="predicted"/>
<keyword evidence="2 6" id="KW-0812">Transmembrane</keyword>
<dbReference type="InterPro" id="IPR019109">
    <property type="entry name" value="MamF_MmsF"/>
</dbReference>
<evidence type="ECO:0000313" key="8">
    <source>
        <dbReference type="Proteomes" id="UP000664209"/>
    </source>
</evidence>
<protein>
    <submittedName>
        <fullName evidence="7">DUF4870 domain-containing protein</fullName>
    </submittedName>
</protein>
<dbReference type="EMBL" id="JAGEMK010000001">
    <property type="protein sequence ID" value="MBO1750707.1"/>
    <property type="molecule type" value="Genomic_DNA"/>
</dbReference>
<evidence type="ECO:0000256" key="4">
    <source>
        <dbReference type="ARBA" id="ARBA00023136"/>
    </source>
</evidence>
<evidence type="ECO:0000256" key="6">
    <source>
        <dbReference type="SAM" id="Phobius"/>
    </source>
</evidence>
<dbReference type="AlphaFoldDB" id="A0A939LSU7"/>
<evidence type="ECO:0000256" key="2">
    <source>
        <dbReference type="ARBA" id="ARBA00022692"/>
    </source>
</evidence>
<name>A0A939LSU7_9CELL</name>
<keyword evidence="8" id="KW-1185">Reference proteome</keyword>
<dbReference type="Pfam" id="PF09685">
    <property type="entry name" value="MamF_MmsF"/>
    <property type="match status" value="1"/>
</dbReference>